<feature type="compositionally biased region" description="Polar residues" evidence="1">
    <location>
        <begin position="68"/>
        <end position="82"/>
    </location>
</feature>
<dbReference type="STRING" id="764103.G7E730"/>
<dbReference type="InterPro" id="IPR035969">
    <property type="entry name" value="Rab-GAP_TBC_sf"/>
</dbReference>
<dbReference type="GO" id="GO:0005096">
    <property type="term" value="F:GTPase activator activity"/>
    <property type="evidence" value="ECO:0007669"/>
    <property type="project" value="TreeGrafter"/>
</dbReference>
<dbReference type="Gene3D" id="1.10.8.270">
    <property type="entry name" value="putative rabgap domain of human tbc1 domain family member 14 like domains"/>
    <property type="match status" value="1"/>
</dbReference>
<dbReference type="Gene3D" id="1.10.472.80">
    <property type="entry name" value="Ypt/Rab-GAP domain of gyp1p, domain 3"/>
    <property type="match status" value="1"/>
</dbReference>
<dbReference type="PROSITE" id="PS50086">
    <property type="entry name" value="TBC_RABGAP"/>
    <property type="match status" value="1"/>
</dbReference>
<dbReference type="eggNOG" id="KOG2223">
    <property type="taxonomic scope" value="Eukaryota"/>
</dbReference>
<dbReference type="InterPro" id="IPR050302">
    <property type="entry name" value="Rab_GAP_TBC_domain"/>
</dbReference>
<organism evidence="3 4">
    <name type="scientific">Mixia osmundae (strain CBS 9802 / IAM 14324 / JCM 22182 / KY 12970)</name>
    <dbReference type="NCBI Taxonomy" id="764103"/>
    <lineage>
        <taxon>Eukaryota</taxon>
        <taxon>Fungi</taxon>
        <taxon>Dikarya</taxon>
        <taxon>Basidiomycota</taxon>
        <taxon>Pucciniomycotina</taxon>
        <taxon>Mixiomycetes</taxon>
        <taxon>Mixiales</taxon>
        <taxon>Mixiaceae</taxon>
        <taxon>Mixia</taxon>
    </lineage>
</organism>
<protein>
    <recommendedName>
        <fullName evidence="2">Rab-GAP TBC domain-containing protein</fullName>
    </recommendedName>
</protein>
<dbReference type="Pfam" id="PF00566">
    <property type="entry name" value="RabGAP-TBC"/>
    <property type="match status" value="1"/>
</dbReference>
<feature type="region of interest" description="Disordered" evidence="1">
    <location>
        <begin position="1"/>
        <end position="178"/>
    </location>
</feature>
<comment type="caution">
    <text evidence="3">The sequence shown here is derived from an EMBL/GenBank/DDBJ whole genome shotgun (WGS) entry which is preliminary data.</text>
</comment>
<dbReference type="InterPro" id="IPR000195">
    <property type="entry name" value="Rab-GAP-TBC_dom"/>
</dbReference>
<gene>
    <name evidence="3" type="primary">Mo05327</name>
    <name evidence="3" type="ORF">E5Q_05327</name>
</gene>
<dbReference type="GO" id="GO:0031267">
    <property type="term" value="F:small GTPase binding"/>
    <property type="evidence" value="ECO:0007669"/>
    <property type="project" value="TreeGrafter"/>
</dbReference>
<reference evidence="3 4" key="1">
    <citation type="journal article" date="2011" name="J. Gen. Appl. Microbiol.">
        <title>Draft genome sequencing of the enigmatic basidiomycete Mixia osmundae.</title>
        <authorList>
            <person name="Nishida H."/>
            <person name="Nagatsuka Y."/>
            <person name="Sugiyama J."/>
        </authorList>
    </citation>
    <scope>NUCLEOTIDE SEQUENCE [LARGE SCALE GENOMIC DNA]</scope>
    <source>
        <strain evidence="4">CBS 9802 / IAM 14324 / JCM 22182 / KY 12970</strain>
    </source>
</reference>
<dbReference type="Proteomes" id="UP000009131">
    <property type="component" value="Unassembled WGS sequence"/>
</dbReference>
<feature type="region of interest" description="Disordered" evidence="1">
    <location>
        <begin position="258"/>
        <end position="313"/>
    </location>
</feature>
<dbReference type="SUPFAM" id="SSF47923">
    <property type="entry name" value="Ypt/Rab-GAP domain of gyp1p"/>
    <property type="match status" value="2"/>
</dbReference>
<feature type="domain" description="Rab-GAP TBC" evidence="2">
    <location>
        <begin position="421"/>
        <end position="617"/>
    </location>
</feature>
<evidence type="ECO:0000259" key="2">
    <source>
        <dbReference type="PROSITE" id="PS50086"/>
    </source>
</evidence>
<dbReference type="EMBL" id="BABT02000153">
    <property type="protein sequence ID" value="GAA98640.1"/>
    <property type="molecule type" value="Genomic_DNA"/>
</dbReference>
<dbReference type="InParanoid" id="G7E730"/>
<keyword evidence="4" id="KW-1185">Reference proteome</keyword>
<dbReference type="Gene3D" id="1.10.10.750">
    <property type="entry name" value="Ypt/Rab-GAP domain of gyp1p, domain 1"/>
    <property type="match status" value="1"/>
</dbReference>
<dbReference type="PANTHER" id="PTHR47219:SF15">
    <property type="entry name" value="TBC1 DOMAIN FAMILY MEMBER 12 ISOFORM X1"/>
    <property type="match status" value="1"/>
</dbReference>
<feature type="compositionally biased region" description="Polar residues" evidence="1">
    <location>
        <begin position="294"/>
        <end position="313"/>
    </location>
</feature>
<name>G7E730_MIXOS</name>
<dbReference type="AlphaFoldDB" id="G7E730"/>
<evidence type="ECO:0000313" key="3">
    <source>
        <dbReference type="EMBL" id="GAA98640.1"/>
    </source>
</evidence>
<dbReference type="RefSeq" id="XP_014567553.1">
    <property type="nucleotide sequence ID" value="XM_014712067.1"/>
</dbReference>
<feature type="compositionally biased region" description="Polar residues" evidence="1">
    <location>
        <begin position="10"/>
        <end position="19"/>
    </location>
</feature>
<reference evidence="3 4" key="2">
    <citation type="journal article" date="2012" name="Open Biol.">
        <title>Characteristics of nucleosomes and linker DNA regions on the genome of the basidiomycete Mixia osmundae revealed by mono- and dinucleosome mapping.</title>
        <authorList>
            <person name="Nishida H."/>
            <person name="Kondo S."/>
            <person name="Matsumoto T."/>
            <person name="Suzuki Y."/>
            <person name="Yoshikawa H."/>
            <person name="Taylor T.D."/>
            <person name="Sugiyama J."/>
        </authorList>
    </citation>
    <scope>NUCLEOTIDE SEQUENCE [LARGE SCALE GENOMIC DNA]</scope>
    <source>
        <strain evidence="4">CBS 9802 / IAM 14324 / JCM 22182 / KY 12970</strain>
    </source>
</reference>
<dbReference type="SMART" id="SM00164">
    <property type="entry name" value="TBC"/>
    <property type="match status" value="1"/>
</dbReference>
<evidence type="ECO:0000256" key="1">
    <source>
        <dbReference type="SAM" id="MobiDB-lite"/>
    </source>
</evidence>
<sequence>MDESDDFRTPPTSVLSSPALSRRQSDADEDDDDTRTPEELSLATRPLPSTDYDEDLAVSAQALRLATSHRSNGSPQLASPTANGYVETRQRRPSLISSSSEPHTPNRSRRSSSRSSLANGGTPSRPGLAIRQRHDSALSDRPGSAGALGRLGMHDQTWQSAQSTRQPSSSPSSSFSHAETPYVFAEDEGYNAYASVSQPTTTDSPTHERSAPLDGAFTSVRLSPDTQKAFQLSAAGTNGRYVSEKTVQDKAAIEHKAEEPNVSPKATHKKRMSGNGILPIKIDGSPTRPRHTRSPSLQRSPKQERASVQTSQAFTDTFKKTKSTKPATKATVLQQVVSSTRPHHLPPKSKLEEQKHLQQLDHMRIAAKETEKKKRAAAAIRKQARDRAAAEAFSTWEKEILPNWHAVGSSAKLRDVWWSGTMPVRYRANLWSLCIGNGLAISKGSYAKAHQLVSRLLTSSTYPEEILIMIDHDISRTMPNIKLFDKENGPMWSDLRNLLLAHSVFWRDRPSYAPGICFPAAMLLISMPPPEAFVALVNLVNKSCLKSFYAGVSDEIEAYYRIFGTLLADTMPKVYRNFVAHDVRPNYYLGPWLTTLYTPFLPLDFCTRIFDVFVLEGDSFLFRFALALLQAMEPRLFDPESDALERIFAGTDAGGRAIASRTKGVPESQITPQDVYEAYGLEEDEVFAIVKSTEWKDSTWSRLVERELPD</sequence>
<dbReference type="OrthoDB" id="289721at2759"/>
<feature type="compositionally biased region" description="Low complexity" evidence="1">
    <location>
        <begin position="159"/>
        <end position="176"/>
    </location>
</feature>
<accession>G7E730</accession>
<dbReference type="OMA" id="ARWGHEG"/>
<dbReference type="HOGENOM" id="CLU_388869_0_0_1"/>
<dbReference type="PANTHER" id="PTHR47219">
    <property type="entry name" value="RAB GTPASE-ACTIVATING PROTEIN 1-LIKE"/>
    <property type="match status" value="1"/>
</dbReference>
<evidence type="ECO:0000313" key="4">
    <source>
        <dbReference type="Proteomes" id="UP000009131"/>
    </source>
</evidence>
<feature type="compositionally biased region" description="Polar residues" evidence="1">
    <location>
        <begin position="95"/>
        <end position="105"/>
    </location>
</feature>
<proteinExistence type="predicted"/>